<dbReference type="OrthoDB" id="853798at2"/>
<keyword evidence="1" id="KW-0812">Transmembrane</keyword>
<dbReference type="RefSeq" id="WP_112303686.1">
    <property type="nucleotide sequence ID" value="NZ_QMDV01000001.1"/>
</dbReference>
<keyword evidence="1" id="KW-1133">Transmembrane helix</keyword>
<keyword evidence="3" id="KW-1185">Reference proteome</keyword>
<dbReference type="Proteomes" id="UP000251692">
    <property type="component" value="Unassembled WGS sequence"/>
</dbReference>
<evidence type="ECO:0000313" key="2">
    <source>
        <dbReference type="EMBL" id="RAU83648.1"/>
    </source>
</evidence>
<evidence type="ECO:0008006" key="4">
    <source>
        <dbReference type="Google" id="ProtNLM"/>
    </source>
</evidence>
<feature type="transmembrane region" description="Helical" evidence="1">
    <location>
        <begin position="37"/>
        <end position="60"/>
    </location>
</feature>
<reference evidence="2 3" key="1">
    <citation type="submission" date="2018-06" db="EMBL/GenBank/DDBJ databases">
        <authorList>
            <person name="Liu Z.-W."/>
        </authorList>
    </citation>
    <scope>NUCLEOTIDE SEQUENCE [LARGE SCALE GENOMIC DNA]</scope>
    <source>
        <strain evidence="2 3">2b14</strain>
    </source>
</reference>
<evidence type="ECO:0000256" key="1">
    <source>
        <dbReference type="SAM" id="Phobius"/>
    </source>
</evidence>
<keyword evidence="1" id="KW-0472">Membrane</keyword>
<dbReference type="EMBL" id="QMDV01000001">
    <property type="protein sequence ID" value="RAU83648.1"/>
    <property type="molecule type" value="Genomic_DNA"/>
</dbReference>
<dbReference type="AlphaFoldDB" id="A0A364RH55"/>
<proteinExistence type="predicted"/>
<gene>
    <name evidence="2" type="ORF">DP923_00810</name>
</gene>
<name>A0A364RH55_9BACT</name>
<reference evidence="2 3" key="2">
    <citation type="submission" date="2018-07" db="EMBL/GenBank/DDBJ databases">
        <title>Pontibacter sp. 2b14 genomic sequence and assembly.</title>
        <authorList>
            <person name="Du Z.-J."/>
        </authorList>
    </citation>
    <scope>NUCLEOTIDE SEQUENCE [LARGE SCALE GENOMIC DNA]</scope>
    <source>
        <strain evidence="2 3">2b14</strain>
    </source>
</reference>
<comment type="caution">
    <text evidence="2">The sequence shown here is derived from an EMBL/GenBank/DDBJ whole genome shotgun (WGS) entry which is preliminary data.</text>
</comment>
<accession>A0A364RH55</accession>
<organism evidence="2 3">
    <name type="scientific">Pontibacter arcticus</name>
    <dbReference type="NCBI Taxonomy" id="2080288"/>
    <lineage>
        <taxon>Bacteria</taxon>
        <taxon>Pseudomonadati</taxon>
        <taxon>Bacteroidota</taxon>
        <taxon>Cytophagia</taxon>
        <taxon>Cytophagales</taxon>
        <taxon>Hymenobacteraceae</taxon>
        <taxon>Pontibacter</taxon>
    </lineage>
</organism>
<evidence type="ECO:0000313" key="3">
    <source>
        <dbReference type="Proteomes" id="UP000251692"/>
    </source>
</evidence>
<sequence length="71" mass="8441">MRDRVKGRRLFFISALFLVLLNYPVLSIFNKSKVIMGVPLLYFYLMLAWLACIGSIAWFVERERIKKTKQK</sequence>
<protein>
    <recommendedName>
        <fullName evidence="4">DUF3311 domain-containing protein</fullName>
    </recommendedName>
</protein>